<name>A0A835YZV2_9STRA</name>
<dbReference type="InterPro" id="IPR048995">
    <property type="entry name" value="STL11/RBM22-like_N"/>
</dbReference>
<dbReference type="AlphaFoldDB" id="A0A835YZV2"/>
<feature type="compositionally biased region" description="Gly residues" evidence="7">
    <location>
        <begin position="425"/>
        <end position="440"/>
    </location>
</feature>
<feature type="compositionally biased region" description="Low complexity" evidence="7">
    <location>
        <begin position="384"/>
        <end position="396"/>
    </location>
</feature>
<evidence type="ECO:0000256" key="4">
    <source>
        <dbReference type="ARBA" id="ARBA00022884"/>
    </source>
</evidence>
<dbReference type="SMART" id="SM00356">
    <property type="entry name" value="ZnF_C3H1"/>
    <property type="match status" value="1"/>
</dbReference>
<feature type="domain" description="RRM" evidence="8">
    <location>
        <begin position="233"/>
        <end position="306"/>
    </location>
</feature>
<dbReference type="InterPro" id="IPR000571">
    <property type="entry name" value="Znf_CCCH"/>
</dbReference>
<evidence type="ECO:0000259" key="8">
    <source>
        <dbReference type="PROSITE" id="PS50102"/>
    </source>
</evidence>
<evidence type="ECO:0000256" key="5">
    <source>
        <dbReference type="PROSITE-ProRule" id="PRU00176"/>
    </source>
</evidence>
<dbReference type="GO" id="GO:0071006">
    <property type="term" value="C:U2-type catalytic step 1 spliceosome"/>
    <property type="evidence" value="ECO:0007669"/>
    <property type="project" value="TreeGrafter"/>
</dbReference>
<feature type="zinc finger region" description="C3H1-type" evidence="6">
    <location>
        <begin position="165"/>
        <end position="187"/>
    </location>
</feature>
<evidence type="ECO:0000256" key="1">
    <source>
        <dbReference type="ARBA" id="ARBA00022723"/>
    </source>
</evidence>
<dbReference type="GO" id="GO:0071007">
    <property type="term" value="C:U2-type catalytic step 2 spliceosome"/>
    <property type="evidence" value="ECO:0007669"/>
    <property type="project" value="TreeGrafter"/>
</dbReference>
<proteinExistence type="predicted"/>
<dbReference type="Pfam" id="PF00642">
    <property type="entry name" value="zf-CCCH"/>
    <property type="match status" value="1"/>
</dbReference>
<dbReference type="PANTHER" id="PTHR14089:SF6">
    <property type="entry name" value="PRE-MRNA-SPLICING FACTOR RBM22"/>
    <property type="match status" value="1"/>
</dbReference>
<keyword evidence="11" id="KW-1185">Reference proteome</keyword>
<keyword evidence="3 6" id="KW-0862">Zinc</keyword>
<dbReference type="InterPro" id="IPR036855">
    <property type="entry name" value="Znf_CCCH_sf"/>
</dbReference>
<dbReference type="Gene3D" id="3.30.70.330">
    <property type="match status" value="1"/>
</dbReference>
<dbReference type="Proteomes" id="UP000664859">
    <property type="component" value="Unassembled WGS sequence"/>
</dbReference>
<accession>A0A835YZV2</accession>
<dbReference type="GO" id="GO:0017070">
    <property type="term" value="F:U6 snRNA binding"/>
    <property type="evidence" value="ECO:0007669"/>
    <property type="project" value="TreeGrafter"/>
</dbReference>
<evidence type="ECO:0000256" key="2">
    <source>
        <dbReference type="ARBA" id="ARBA00022771"/>
    </source>
</evidence>
<dbReference type="PANTHER" id="PTHR14089">
    <property type="entry name" value="PRE-MRNA-SPLICING FACTOR RBM22"/>
    <property type="match status" value="1"/>
</dbReference>
<comment type="caution">
    <text evidence="10">The sequence shown here is derived from an EMBL/GenBank/DDBJ whole genome shotgun (WGS) entry which is preliminary data.</text>
</comment>
<evidence type="ECO:0000313" key="11">
    <source>
        <dbReference type="Proteomes" id="UP000664859"/>
    </source>
</evidence>
<dbReference type="SMART" id="SM00360">
    <property type="entry name" value="RRM"/>
    <property type="match status" value="1"/>
</dbReference>
<dbReference type="PROSITE" id="PS50103">
    <property type="entry name" value="ZF_C3H1"/>
    <property type="match status" value="1"/>
</dbReference>
<dbReference type="InterPro" id="IPR035979">
    <property type="entry name" value="RBD_domain_sf"/>
</dbReference>
<evidence type="ECO:0000256" key="7">
    <source>
        <dbReference type="SAM" id="MobiDB-lite"/>
    </source>
</evidence>
<evidence type="ECO:0000256" key="6">
    <source>
        <dbReference type="PROSITE-ProRule" id="PRU00723"/>
    </source>
</evidence>
<keyword evidence="1 6" id="KW-0479">Metal-binding</keyword>
<evidence type="ECO:0000256" key="3">
    <source>
        <dbReference type="ARBA" id="ARBA00022833"/>
    </source>
</evidence>
<dbReference type="SUPFAM" id="SSF90229">
    <property type="entry name" value="CCCH zinc finger"/>
    <property type="match status" value="1"/>
</dbReference>
<evidence type="ECO:0000259" key="9">
    <source>
        <dbReference type="PROSITE" id="PS50103"/>
    </source>
</evidence>
<dbReference type="EMBL" id="JAFCMP010000157">
    <property type="protein sequence ID" value="KAG5184671.1"/>
    <property type="molecule type" value="Genomic_DNA"/>
</dbReference>
<dbReference type="OrthoDB" id="10259600at2759"/>
<reference evidence="10" key="1">
    <citation type="submission" date="2021-02" db="EMBL/GenBank/DDBJ databases">
        <title>First Annotated Genome of the Yellow-green Alga Tribonema minus.</title>
        <authorList>
            <person name="Mahan K.M."/>
        </authorList>
    </citation>
    <scope>NUCLEOTIDE SEQUENCE</scope>
    <source>
        <strain evidence="10">UTEX B ZZ1240</strain>
    </source>
</reference>
<dbReference type="Pfam" id="PF00076">
    <property type="entry name" value="RRM_1"/>
    <property type="match status" value="1"/>
</dbReference>
<dbReference type="Pfam" id="PF21369">
    <property type="entry name" value="STL11_N"/>
    <property type="match status" value="1"/>
</dbReference>
<dbReference type="InterPro" id="IPR039171">
    <property type="entry name" value="Cwc2/Slt11"/>
</dbReference>
<dbReference type="GO" id="GO:0008270">
    <property type="term" value="F:zinc ion binding"/>
    <property type="evidence" value="ECO:0007669"/>
    <property type="project" value="UniProtKB-KW"/>
</dbReference>
<organism evidence="10 11">
    <name type="scientific">Tribonema minus</name>
    <dbReference type="NCBI Taxonomy" id="303371"/>
    <lineage>
        <taxon>Eukaryota</taxon>
        <taxon>Sar</taxon>
        <taxon>Stramenopiles</taxon>
        <taxon>Ochrophyta</taxon>
        <taxon>PX clade</taxon>
        <taxon>Xanthophyceae</taxon>
        <taxon>Tribonematales</taxon>
        <taxon>Tribonemataceae</taxon>
        <taxon>Tribonema</taxon>
    </lineage>
</organism>
<dbReference type="FunFam" id="3.30.70.330:FF:000476">
    <property type="entry name" value="Zinc finger CCCH domain-containing protein 4"/>
    <property type="match status" value="1"/>
</dbReference>
<gene>
    <name evidence="10" type="ORF">JKP88DRAFT_348448</name>
</gene>
<dbReference type="GO" id="GO:0000974">
    <property type="term" value="C:Prp19 complex"/>
    <property type="evidence" value="ECO:0007669"/>
    <property type="project" value="TreeGrafter"/>
</dbReference>
<dbReference type="GO" id="GO:0036002">
    <property type="term" value="F:pre-mRNA binding"/>
    <property type="evidence" value="ECO:0007669"/>
    <property type="project" value="TreeGrafter"/>
</dbReference>
<dbReference type="SUPFAM" id="SSF54928">
    <property type="entry name" value="RNA-binding domain, RBD"/>
    <property type="match status" value="1"/>
</dbReference>
<keyword evidence="4 5" id="KW-0694">RNA-binding</keyword>
<dbReference type="Gene3D" id="3.30.1370.210">
    <property type="match status" value="1"/>
</dbReference>
<dbReference type="InterPro" id="IPR000504">
    <property type="entry name" value="RRM_dom"/>
</dbReference>
<feature type="region of interest" description="Disordered" evidence="7">
    <location>
        <begin position="364"/>
        <end position="440"/>
    </location>
</feature>
<dbReference type="InterPro" id="IPR012677">
    <property type="entry name" value="Nucleotide-bd_a/b_plait_sf"/>
</dbReference>
<evidence type="ECO:0008006" key="12">
    <source>
        <dbReference type="Google" id="ProtNLM"/>
    </source>
</evidence>
<protein>
    <recommendedName>
        <fullName evidence="12">RNA-binding motif protein 22</fullName>
    </recommendedName>
</protein>
<dbReference type="PROSITE" id="PS50102">
    <property type="entry name" value="RRM"/>
    <property type="match status" value="1"/>
</dbReference>
<feature type="domain" description="C3H1-type" evidence="9">
    <location>
        <begin position="165"/>
        <end position="187"/>
    </location>
</feature>
<keyword evidence="2 6" id="KW-0863">Zinc-finger</keyword>
<sequence>MGERGMQLKSDLNKSGWEEADFPVACETCLGDNPYVRMTKEPAGKACKICERPFCNFRWKPGTNARYKSTQVCQTCAKMKNVCQVCILDLQYGLPVQVRDRVLAEGNEPDDDGIPKSDTNLQWMVQQQTQLQASGGSGYDAAGTNQKLLRMARNAPYYRRNMAHKCSFFAKGECTRGDRCPFQHVMPTDRSDPMAHQNVRDRFYGKDDPVANKILGKMADTPQLLPPADPAISTLWVGGLTPSIREQDLRDAMYAYGEIANVRVIAPKGMAFVEYTTRAAAETAATALYRSLSIHGVPLRVSWAVRREGLDAPSDNAAASIDSFDTEAPVDRTYMLPPPPGLAPGAPLPQLPQIQAGSPGAPIRAPTGPPGGMYGYPGAPPQQPMMQQSFAAPMPQGGRGRGPKVSYPSMDPNRMGATPKMVAAGGRGGGGPGGRGGRGR</sequence>
<evidence type="ECO:0000313" key="10">
    <source>
        <dbReference type="EMBL" id="KAG5184671.1"/>
    </source>
</evidence>